<feature type="compositionally biased region" description="Polar residues" evidence="1">
    <location>
        <begin position="208"/>
        <end position="233"/>
    </location>
</feature>
<dbReference type="STRING" id="880071.Fleli_2825"/>
<proteinExistence type="predicted"/>
<dbReference type="Pfam" id="PF05036">
    <property type="entry name" value="SPOR"/>
    <property type="match status" value="1"/>
</dbReference>
<feature type="chain" id="PRO_5003686324" evidence="2">
    <location>
        <begin position="28"/>
        <end position="323"/>
    </location>
</feature>
<dbReference type="InterPro" id="IPR036680">
    <property type="entry name" value="SPOR-like_sf"/>
</dbReference>
<dbReference type="GO" id="GO:0051301">
    <property type="term" value="P:cell division"/>
    <property type="evidence" value="ECO:0007669"/>
    <property type="project" value="UniProtKB-KW"/>
</dbReference>
<keyword evidence="2" id="KW-0732">Signal</keyword>
<dbReference type="EMBL" id="CP003345">
    <property type="protein sequence ID" value="AFM05178.1"/>
    <property type="molecule type" value="Genomic_DNA"/>
</dbReference>
<dbReference type="RefSeq" id="WP_014798613.1">
    <property type="nucleotide sequence ID" value="NC_018018.1"/>
</dbReference>
<dbReference type="GO" id="GO:0042834">
    <property type="term" value="F:peptidoglycan binding"/>
    <property type="evidence" value="ECO:0007669"/>
    <property type="project" value="InterPro"/>
</dbReference>
<dbReference type="PROSITE" id="PS51724">
    <property type="entry name" value="SPOR"/>
    <property type="match status" value="1"/>
</dbReference>
<dbReference type="InterPro" id="IPR035940">
    <property type="entry name" value="CAP_sf"/>
</dbReference>
<gene>
    <name evidence="4" type="ordered locus">Fleli_2825</name>
</gene>
<evidence type="ECO:0000313" key="4">
    <source>
        <dbReference type="EMBL" id="AFM05178.1"/>
    </source>
</evidence>
<dbReference type="AlphaFoldDB" id="I4AMJ3"/>
<dbReference type="Gene3D" id="3.40.33.10">
    <property type="entry name" value="CAP"/>
    <property type="match status" value="1"/>
</dbReference>
<organism evidence="4 5">
    <name type="scientific">Bernardetia litoralis (strain ATCC 23117 / DSM 6794 / NBRC 15988 / NCIMB 1366 / Fx l1 / Sio-4)</name>
    <name type="common">Flexibacter litoralis</name>
    <dbReference type="NCBI Taxonomy" id="880071"/>
    <lineage>
        <taxon>Bacteria</taxon>
        <taxon>Pseudomonadati</taxon>
        <taxon>Bacteroidota</taxon>
        <taxon>Cytophagia</taxon>
        <taxon>Cytophagales</taxon>
        <taxon>Bernardetiaceae</taxon>
        <taxon>Bernardetia</taxon>
    </lineage>
</organism>
<feature type="region of interest" description="Disordered" evidence="1">
    <location>
        <begin position="203"/>
        <end position="243"/>
    </location>
</feature>
<accession>I4AMJ3</accession>
<dbReference type="Proteomes" id="UP000006054">
    <property type="component" value="Chromosome"/>
</dbReference>
<keyword evidence="4" id="KW-0132">Cell division</keyword>
<evidence type="ECO:0000259" key="3">
    <source>
        <dbReference type="PROSITE" id="PS51724"/>
    </source>
</evidence>
<dbReference type="OrthoDB" id="2064683at2"/>
<keyword evidence="4" id="KW-0131">Cell cycle</keyword>
<evidence type="ECO:0000256" key="1">
    <source>
        <dbReference type="SAM" id="MobiDB-lite"/>
    </source>
</evidence>
<dbReference type="SUPFAM" id="SSF110997">
    <property type="entry name" value="Sporulation related repeat"/>
    <property type="match status" value="1"/>
</dbReference>
<reference evidence="5" key="1">
    <citation type="submission" date="2012-06" db="EMBL/GenBank/DDBJ databases">
        <title>The complete genome of Flexibacter litoralis DSM 6794.</title>
        <authorList>
            <person name="Lucas S."/>
            <person name="Copeland A."/>
            <person name="Lapidus A."/>
            <person name="Glavina del Rio T."/>
            <person name="Dalin E."/>
            <person name="Tice H."/>
            <person name="Bruce D."/>
            <person name="Goodwin L."/>
            <person name="Pitluck S."/>
            <person name="Peters L."/>
            <person name="Ovchinnikova G."/>
            <person name="Lu M."/>
            <person name="Kyrpides N."/>
            <person name="Mavromatis K."/>
            <person name="Ivanova N."/>
            <person name="Brettin T."/>
            <person name="Detter J.C."/>
            <person name="Han C."/>
            <person name="Larimer F."/>
            <person name="Land M."/>
            <person name="Hauser L."/>
            <person name="Markowitz V."/>
            <person name="Cheng J.-F."/>
            <person name="Hugenholtz P."/>
            <person name="Woyke T."/>
            <person name="Wu D."/>
            <person name="Spring S."/>
            <person name="Lang E."/>
            <person name="Kopitz M."/>
            <person name="Brambilla E."/>
            <person name="Klenk H.-P."/>
            <person name="Eisen J.A."/>
        </authorList>
    </citation>
    <scope>NUCLEOTIDE SEQUENCE [LARGE SCALE GENOMIC DNA]</scope>
    <source>
        <strain evidence="5">ATCC 23117 / DSM 6794 / NBRC 15988 / NCIMB 1366 / Sio-4</strain>
    </source>
</reference>
<dbReference type="HOGENOM" id="CLU_859835_0_0_10"/>
<dbReference type="Gene3D" id="3.30.70.1070">
    <property type="entry name" value="Sporulation related repeat"/>
    <property type="match status" value="1"/>
</dbReference>
<evidence type="ECO:0000313" key="5">
    <source>
        <dbReference type="Proteomes" id="UP000006054"/>
    </source>
</evidence>
<name>I4AMJ3_BERLS</name>
<feature type="signal peptide" evidence="2">
    <location>
        <begin position="1"/>
        <end position="27"/>
    </location>
</feature>
<dbReference type="KEGG" id="fli:Fleli_2825"/>
<feature type="domain" description="SPOR" evidence="3">
    <location>
        <begin position="246"/>
        <end position="322"/>
    </location>
</feature>
<evidence type="ECO:0000256" key="2">
    <source>
        <dbReference type="SAM" id="SignalP"/>
    </source>
</evidence>
<dbReference type="eggNOG" id="COG2340">
    <property type="taxonomic scope" value="Bacteria"/>
</dbReference>
<sequence precursor="true">MIKKYFYTKTAFIFGFLCLFASNFASAQQVSIPEDVCMNGFEQQLYALIDTYRSESEAHTIQVSKKLTFVAKLHARDLYHNRIDKDSCSMQSWSDKGFWSACCFSERDNSKQSCMWDKPKEITGYAGKAYEVIYNGGSEPKRIMELWKGSSFYSDILKNSGRYADKDWAAVGIGQYKNVTVVWFGEVEDEENEVQKCSGAEPEYDLKTGTTTSSETIADNGNDNGVTTLTGNEDNTDADAGNSNTGLESGKFYLIYGSYSTQEYADAAVRQLSGQFPQARVITTSDSDRYRIALYEYSSKEEARNAQNNLDYTYVGAWVLAAE</sequence>
<protein>
    <submittedName>
        <fullName evidence="4">Cell division protein</fullName>
    </submittedName>
</protein>
<dbReference type="InterPro" id="IPR007730">
    <property type="entry name" value="SPOR-like_dom"/>
</dbReference>
<keyword evidence="5" id="KW-1185">Reference proteome</keyword>
<dbReference type="PATRIC" id="fig|880071.3.peg.2812"/>